<gene>
    <name evidence="2" type="ORF">J2S57_005133</name>
</gene>
<feature type="transmembrane region" description="Helical" evidence="1">
    <location>
        <begin position="44"/>
        <end position="65"/>
    </location>
</feature>
<proteinExistence type="predicted"/>
<evidence type="ECO:0000313" key="2">
    <source>
        <dbReference type="EMBL" id="MDP9829384.1"/>
    </source>
</evidence>
<keyword evidence="1" id="KW-1133">Transmembrane helix</keyword>
<protein>
    <submittedName>
        <fullName evidence="2">Cytochrome bd-type quinol oxidase subunit 2</fullName>
    </submittedName>
</protein>
<name>A0ABT9P9K9_9ACTN</name>
<evidence type="ECO:0000256" key="1">
    <source>
        <dbReference type="SAM" id="Phobius"/>
    </source>
</evidence>
<reference evidence="2 3" key="1">
    <citation type="submission" date="2023-07" db="EMBL/GenBank/DDBJ databases">
        <title>Sequencing the genomes of 1000 actinobacteria strains.</title>
        <authorList>
            <person name="Klenk H.-P."/>
        </authorList>
    </citation>
    <scope>NUCLEOTIDE SEQUENCE [LARGE SCALE GENOMIC DNA]</scope>
    <source>
        <strain evidence="2 3">DSM 44388</strain>
    </source>
</reference>
<keyword evidence="1" id="KW-0812">Transmembrane</keyword>
<accession>A0ABT9P9K9</accession>
<dbReference type="Proteomes" id="UP001235712">
    <property type="component" value="Unassembled WGS sequence"/>
</dbReference>
<sequence length="107" mass="11253">MSSELPDRWQLAEESVMHAVHQGAVWLASETDGPSFNSNGLVEWGVQNIIPLVLLVIGIGIIASARKGAMKDNANTVTNVIIGLCVIAGAAVLYGFAGQLTDLMFSA</sequence>
<evidence type="ECO:0000313" key="3">
    <source>
        <dbReference type="Proteomes" id="UP001235712"/>
    </source>
</evidence>
<comment type="caution">
    <text evidence="2">The sequence shown here is derived from an EMBL/GenBank/DDBJ whole genome shotgun (WGS) entry which is preliminary data.</text>
</comment>
<organism evidence="2 3">
    <name type="scientific">Kineosporia succinea</name>
    <dbReference type="NCBI Taxonomy" id="84632"/>
    <lineage>
        <taxon>Bacteria</taxon>
        <taxon>Bacillati</taxon>
        <taxon>Actinomycetota</taxon>
        <taxon>Actinomycetes</taxon>
        <taxon>Kineosporiales</taxon>
        <taxon>Kineosporiaceae</taxon>
        <taxon>Kineosporia</taxon>
    </lineage>
</organism>
<keyword evidence="1" id="KW-0472">Membrane</keyword>
<feature type="transmembrane region" description="Helical" evidence="1">
    <location>
        <begin position="77"/>
        <end position="97"/>
    </location>
</feature>
<dbReference type="EMBL" id="JAUSQZ010000001">
    <property type="protein sequence ID" value="MDP9829384.1"/>
    <property type="molecule type" value="Genomic_DNA"/>
</dbReference>
<keyword evidence="3" id="KW-1185">Reference proteome</keyword>
<dbReference type="RefSeq" id="WP_307247518.1">
    <property type="nucleotide sequence ID" value="NZ_JAUSQZ010000001.1"/>
</dbReference>